<organism evidence="1 2">
    <name type="scientific">Tenacibaculum phage PTm1</name>
    <dbReference type="NCBI Taxonomy" id="2547425"/>
    <lineage>
        <taxon>Viruses</taxon>
        <taxon>Duplodnaviria</taxon>
        <taxon>Heunggongvirae</taxon>
        <taxon>Uroviricota</taxon>
        <taxon>Caudoviricetes</taxon>
        <taxon>Shirahamavirus</taxon>
        <taxon>Shirahamavirus PTm1</taxon>
    </lineage>
</organism>
<evidence type="ECO:0000313" key="1">
    <source>
        <dbReference type="EMBL" id="BBI90530.1"/>
    </source>
</evidence>
<proteinExistence type="predicted"/>
<name>A0A5S9BZ29_9CAUD</name>
<dbReference type="EMBL" id="AP019524">
    <property type="protein sequence ID" value="BBI90530.1"/>
    <property type="molecule type" value="Genomic_DNA"/>
</dbReference>
<evidence type="ECO:0008006" key="3">
    <source>
        <dbReference type="Google" id="ProtNLM"/>
    </source>
</evidence>
<dbReference type="KEGG" id="vg:55802943"/>
<sequence length="258" mass="30473">MDTQDLLKQIKKKSWIIHTELKNEGRTTLSTYKMFDLLSKPKDWEDIAKCVSENPNHEHFGKSVQDILDTWQSKSKKGADRGMTLDRYIIAKINGITLNVSTMDEAEQKKCKQFDLCYDSMLSKIPIIGQEIWLNSRLGLKVRLDALFTIPNSKNQPSALIIDWKNNENISMTNKWQMMQGTLKGIEECDINKMTLQTHIYRYILDEYGIFNDIRTRVFQFTTEEYKIHKESFMYDKDLIERTVKYCFKELERRENKG</sequence>
<dbReference type="Proteomes" id="UP000422648">
    <property type="component" value="Segment"/>
</dbReference>
<protein>
    <recommendedName>
        <fullName evidence="3">PD-(D/E)XK endonuclease-like domain-containing protein</fullName>
    </recommendedName>
</protein>
<dbReference type="GeneID" id="55802943"/>
<accession>A0A5S9BZ29</accession>
<keyword evidence="2" id="KW-1185">Reference proteome</keyword>
<dbReference type="RefSeq" id="YP_009873822.1">
    <property type="nucleotide sequence ID" value="NC_049340.1"/>
</dbReference>
<evidence type="ECO:0000313" key="2">
    <source>
        <dbReference type="Proteomes" id="UP000422648"/>
    </source>
</evidence>
<reference evidence="1 2" key="1">
    <citation type="journal article" date="2019" name="Arch. Virol.">
        <title>A novel jumbo Tenacibaculum maritimum lytic phage with head-fiber-like appendages.</title>
        <authorList>
            <person name="Kawato Y."/>
            <person name="Istiqomah I."/>
            <person name="Gaafar A.Y."/>
            <person name="Hanaoka M."/>
            <person name="Ishimaru K."/>
            <person name="Yasuike M."/>
            <person name="Nishiki I."/>
            <person name="Nakamura Y."/>
            <person name="Fujiwara A."/>
            <person name="Nakai T."/>
        </authorList>
    </citation>
    <scope>NUCLEOTIDE SEQUENCE [LARGE SCALE GENOMIC DNA]</scope>
    <source>
        <strain evidence="1 2">PTm1</strain>
    </source>
</reference>